<dbReference type="GO" id="GO:0003677">
    <property type="term" value="F:DNA binding"/>
    <property type="evidence" value="ECO:0007669"/>
    <property type="project" value="InterPro"/>
</dbReference>
<dbReference type="STRING" id="1069536.SINU_09875"/>
<dbReference type="Gene3D" id="2.10.260.10">
    <property type="match status" value="1"/>
</dbReference>
<evidence type="ECO:0000259" key="1">
    <source>
        <dbReference type="SMART" id="SM00966"/>
    </source>
</evidence>
<dbReference type="InterPro" id="IPR007159">
    <property type="entry name" value="SpoVT-AbrB_dom"/>
</dbReference>
<evidence type="ECO:0000313" key="3">
    <source>
        <dbReference type="Proteomes" id="UP000035553"/>
    </source>
</evidence>
<dbReference type="Pfam" id="PF04014">
    <property type="entry name" value="MazE_antitoxin"/>
    <property type="match status" value="1"/>
</dbReference>
<dbReference type="InterPro" id="IPR037914">
    <property type="entry name" value="SpoVT-AbrB_sf"/>
</dbReference>
<dbReference type="OrthoDB" id="582905at2"/>
<gene>
    <name evidence="2" type="ORF">SINU_09875</name>
</gene>
<dbReference type="EMBL" id="AFVQ02000128">
    <property type="protein sequence ID" value="KLI02107.1"/>
    <property type="molecule type" value="Genomic_DNA"/>
</dbReference>
<reference evidence="2 3" key="1">
    <citation type="journal article" date="2011" name="J. Bacteriol.">
        <title>Draft genome sequence of Sporolactobacillus inulinus strain CASD, an efficient D-lactic acid-producing bacterium with high-concentration lactate tolerance capability.</title>
        <authorList>
            <person name="Yu B."/>
            <person name="Su F."/>
            <person name="Wang L."/>
            <person name="Xu K."/>
            <person name="Zhao B."/>
            <person name="Xu P."/>
        </authorList>
    </citation>
    <scope>NUCLEOTIDE SEQUENCE [LARGE SCALE GENOMIC DNA]</scope>
    <source>
        <strain evidence="2 3">CASD</strain>
    </source>
</reference>
<protein>
    <submittedName>
        <fullName evidence="2">AbrB family transcriptional regulator</fullName>
    </submittedName>
</protein>
<accession>A0A0U1QMR8</accession>
<feature type="domain" description="SpoVT-AbrB" evidence="1">
    <location>
        <begin position="12"/>
        <end position="58"/>
    </location>
</feature>
<dbReference type="SMART" id="SM00966">
    <property type="entry name" value="SpoVT_AbrB"/>
    <property type="match status" value="1"/>
</dbReference>
<sequence>MGREMTLERKIFKMGNSYGTTYPKEVLKHLGATAGDEVTFENLDDGTVKISKRKAVELPDGIDTEFIEMVNEIVKENDSVFKGLVDR</sequence>
<organism evidence="2 3">
    <name type="scientific">Sporolactobacillus inulinus CASD</name>
    <dbReference type="NCBI Taxonomy" id="1069536"/>
    <lineage>
        <taxon>Bacteria</taxon>
        <taxon>Bacillati</taxon>
        <taxon>Bacillota</taxon>
        <taxon>Bacilli</taxon>
        <taxon>Bacillales</taxon>
        <taxon>Sporolactobacillaceae</taxon>
        <taxon>Sporolactobacillus</taxon>
    </lineage>
</organism>
<evidence type="ECO:0000313" key="2">
    <source>
        <dbReference type="EMBL" id="KLI02107.1"/>
    </source>
</evidence>
<proteinExistence type="predicted"/>
<comment type="caution">
    <text evidence="2">The sequence shown here is derived from an EMBL/GenBank/DDBJ whole genome shotgun (WGS) entry which is preliminary data.</text>
</comment>
<dbReference type="SUPFAM" id="SSF89447">
    <property type="entry name" value="AbrB/MazE/MraZ-like"/>
    <property type="match status" value="1"/>
</dbReference>
<name>A0A0U1QMR8_9BACL</name>
<keyword evidence="3" id="KW-1185">Reference proteome</keyword>
<dbReference type="Proteomes" id="UP000035553">
    <property type="component" value="Unassembled WGS sequence"/>
</dbReference>
<dbReference type="AlphaFoldDB" id="A0A0U1QMR8"/>